<dbReference type="AlphaFoldDB" id="A0A0N1EHV5"/>
<dbReference type="InterPro" id="IPR025272">
    <property type="entry name" value="SocA_Panacea"/>
</dbReference>
<dbReference type="Proteomes" id="UP000037997">
    <property type="component" value="Unassembled WGS sequence"/>
</dbReference>
<comment type="caution">
    <text evidence="2">The sequence shown here is derived from an EMBL/GenBank/DDBJ whole genome shotgun (WGS) entry which is preliminary data.</text>
</comment>
<evidence type="ECO:0000259" key="1">
    <source>
        <dbReference type="Pfam" id="PF13274"/>
    </source>
</evidence>
<name>A0A0N1EHV5_9HELI</name>
<proteinExistence type="predicted"/>
<dbReference type="OrthoDB" id="9799173at2"/>
<dbReference type="RefSeq" id="WP_054198190.1">
    <property type="nucleotide sequence ID" value="NZ_JNOC01000042.1"/>
</dbReference>
<feature type="domain" description="Antitoxin SocA-like Panacea" evidence="1">
    <location>
        <begin position="30"/>
        <end position="123"/>
    </location>
</feature>
<sequence>MLKAYDVALYFLFRARELEAGDTISNLKMQKLLYYAQGHFLATYKKPLFDDKIEAWKYGPVVKEVYDKFKIYGNLAIDFNELDNFNSSLYTDEHLDTLPFVFNRYNISARELVDKTHNESPWKDFYSEYATNEIPQKAIQDFFMEMFEQEAKNYL</sequence>
<evidence type="ECO:0000313" key="3">
    <source>
        <dbReference type="Proteomes" id="UP000037997"/>
    </source>
</evidence>
<gene>
    <name evidence="2" type="ORF">HPU229334_08120</name>
</gene>
<protein>
    <recommendedName>
        <fullName evidence="1">Antitoxin SocA-like Panacea domain-containing protein</fullName>
    </recommendedName>
</protein>
<dbReference type="PATRIC" id="fig|35818.11.peg.1604"/>
<accession>A0A0N1EHV5</accession>
<evidence type="ECO:0000313" key="2">
    <source>
        <dbReference type="EMBL" id="KPH55505.1"/>
    </source>
</evidence>
<organism evidence="2 3">
    <name type="scientific">Helicobacter pullorum</name>
    <dbReference type="NCBI Taxonomy" id="35818"/>
    <lineage>
        <taxon>Bacteria</taxon>
        <taxon>Pseudomonadati</taxon>
        <taxon>Campylobacterota</taxon>
        <taxon>Epsilonproteobacteria</taxon>
        <taxon>Campylobacterales</taxon>
        <taxon>Helicobacteraceae</taxon>
        <taxon>Helicobacter</taxon>
    </lineage>
</organism>
<dbReference type="EMBL" id="JNOC01000042">
    <property type="protein sequence ID" value="KPH55505.1"/>
    <property type="molecule type" value="Genomic_DNA"/>
</dbReference>
<reference evidence="2 3" key="1">
    <citation type="submission" date="2014-06" db="EMBL/GenBank/DDBJ databases">
        <title>Helicobacter pullorum isolates in fresh chicken meat - phenotypic and genotypic features.</title>
        <authorList>
            <person name="Borges V."/>
            <person name="Santos A."/>
            <person name="Correia C.B."/>
            <person name="Saraiva M."/>
            <person name="Menard A."/>
            <person name="Vieira L."/>
            <person name="Sampaio D.A."/>
            <person name="Gomes J.P."/>
            <person name="Oleastro M."/>
        </authorList>
    </citation>
    <scope>NUCLEOTIDE SEQUENCE [LARGE SCALE GENOMIC DNA]</scope>
    <source>
        <strain evidence="2 3">229334/12</strain>
    </source>
</reference>
<dbReference type="Pfam" id="PF13274">
    <property type="entry name" value="SocA_Panacea"/>
    <property type="match status" value="1"/>
</dbReference>